<evidence type="ECO:0000313" key="10">
    <source>
        <dbReference type="EMBL" id="ROS40473.1"/>
    </source>
</evidence>
<reference evidence="10 11" key="1">
    <citation type="submission" date="2018-11" db="EMBL/GenBank/DDBJ databases">
        <title>Sequencing the genomes of 1000 actinobacteria strains.</title>
        <authorList>
            <person name="Klenk H.-P."/>
        </authorList>
    </citation>
    <scope>NUCLEOTIDE SEQUENCE [LARGE SCALE GENOMIC DNA]</scope>
    <source>
        <strain evidence="10 11">DSM 44348</strain>
    </source>
</reference>
<feature type="transmembrane region" description="Helical" evidence="9">
    <location>
        <begin position="29"/>
        <end position="51"/>
    </location>
</feature>
<feature type="transmembrane region" description="Helical" evidence="9">
    <location>
        <begin position="138"/>
        <end position="157"/>
    </location>
</feature>
<feature type="transmembrane region" description="Helical" evidence="9">
    <location>
        <begin position="298"/>
        <end position="316"/>
    </location>
</feature>
<feature type="transmembrane region" description="Helical" evidence="9">
    <location>
        <begin position="112"/>
        <end position="132"/>
    </location>
</feature>
<dbReference type="GO" id="GO:0022857">
    <property type="term" value="F:transmembrane transporter activity"/>
    <property type="evidence" value="ECO:0007669"/>
    <property type="project" value="InterPro"/>
</dbReference>
<evidence type="ECO:0000256" key="7">
    <source>
        <dbReference type="ARBA" id="ARBA00023136"/>
    </source>
</evidence>
<evidence type="ECO:0000256" key="6">
    <source>
        <dbReference type="ARBA" id="ARBA00022989"/>
    </source>
</evidence>
<dbReference type="FunFam" id="1.10.3470.10:FF:000001">
    <property type="entry name" value="Vitamin B12 ABC transporter permease BtuC"/>
    <property type="match status" value="1"/>
</dbReference>
<evidence type="ECO:0000256" key="3">
    <source>
        <dbReference type="ARBA" id="ARBA00022448"/>
    </source>
</evidence>
<dbReference type="GO" id="GO:0033214">
    <property type="term" value="P:siderophore-iron import into cell"/>
    <property type="evidence" value="ECO:0007669"/>
    <property type="project" value="TreeGrafter"/>
</dbReference>
<evidence type="ECO:0000256" key="2">
    <source>
        <dbReference type="ARBA" id="ARBA00007935"/>
    </source>
</evidence>
<feature type="transmembrane region" description="Helical" evidence="9">
    <location>
        <begin position="256"/>
        <end position="278"/>
    </location>
</feature>
<evidence type="ECO:0000313" key="11">
    <source>
        <dbReference type="Proteomes" id="UP000274843"/>
    </source>
</evidence>
<protein>
    <submittedName>
        <fullName evidence="10">Iron complex transport system permease protein</fullName>
    </submittedName>
</protein>
<dbReference type="GO" id="GO:0005886">
    <property type="term" value="C:plasma membrane"/>
    <property type="evidence" value="ECO:0007669"/>
    <property type="project" value="UniProtKB-SubCell"/>
</dbReference>
<dbReference type="SUPFAM" id="SSF81345">
    <property type="entry name" value="ABC transporter involved in vitamin B12 uptake, BtuC"/>
    <property type="match status" value="1"/>
</dbReference>
<comment type="similarity">
    <text evidence="2">Belongs to the binding-protein-dependent transport system permease family. FecCD subfamily.</text>
</comment>
<dbReference type="InterPro" id="IPR037294">
    <property type="entry name" value="ABC_BtuC-like"/>
</dbReference>
<dbReference type="Proteomes" id="UP000274843">
    <property type="component" value="Unassembled WGS sequence"/>
</dbReference>
<dbReference type="Gene3D" id="1.10.3470.10">
    <property type="entry name" value="ABC transporter involved in vitamin B12 uptake, BtuC"/>
    <property type="match status" value="1"/>
</dbReference>
<evidence type="ECO:0000256" key="4">
    <source>
        <dbReference type="ARBA" id="ARBA00022475"/>
    </source>
</evidence>
<keyword evidence="5 9" id="KW-0812">Transmembrane</keyword>
<keyword evidence="3" id="KW-0813">Transport</keyword>
<comment type="caution">
    <text evidence="10">The sequence shown here is derived from an EMBL/GenBank/DDBJ whole genome shotgun (WGS) entry which is preliminary data.</text>
</comment>
<organism evidence="10 11">
    <name type="scientific">Amycolatopsis thermoflava</name>
    <dbReference type="NCBI Taxonomy" id="84480"/>
    <lineage>
        <taxon>Bacteria</taxon>
        <taxon>Bacillati</taxon>
        <taxon>Actinomycetota</taxon>
        <taxon>Actinomycetes</taxon>
        <taxon>Pseudonocardiales</taxon>
        <taxon>Pseudonocardiaceae</taxon>
        <taxon>Amycolatopsis</taxon>
        <taxon>Amycolatopsis methanolica group</taxon>
    </lineage>
</organism>
<evidence type="ECO:0000256" key="1">
    <source>
        <dbReference type="ARBA" id="ARBA00004651"/>
    </source>
</evidence>
<sequence>MSTGGSTRAASRTSAGQAPAPRSAAPSRAAGLVVALVVLVAIALLSIAVGARSIPLGTVVDALFHRDGSDSSYVVWSIRVPRTLIGIAVGASLGVAGALMQALTRNPLADPGLLGINAGAATAAALSVGVLGVTDLRAFVWFAFLGAAIAGFVLYVIAGRGGSSPVRLALAGTAVSAALTGLTQAMTLLDTQTLDQMRFWTVGSLERADGGTLVRVLPFLVAGVLLALFLARPLNALALGDEAGKSLGAHLGRTRGLTLLAVTLLAGAATAAVGPLVFVGLAVPHMVRAITGPDQRWVLPYCALLAPALLLLADVLGRVIAKEEIDVGVVTALLGAPLFIALVRRTKVARS</sequence>
<feature type="transmembrane region" description="Helical" evidence="9">
    <location>
        <begin position="80"/>
        <end position="100"/>
    </location>
</feature>
<dbReference type="PANTHER" id="PTHR30472:SF1">
    <property type="entry name" value="FE(3+) DICITRATE TRANSPORT SYSTEM PERMEASE PROTEIN FECC-RELATED"/>
    <property type="match status" value="1"/>
</dbReference>
<feature type="transmembrane region" description="Helical" evidence="9">
    <location>
        <begin position="216"/>
        <end position="235"/>
    </location>
</feature>
<proteinExistence type="inferred from homology"/>
<evidence type="ECO:0000256" key="5">
    <source>
        <dbReference type="ARBA" id="ARBA00022692"/>
    </source>
</evidence>
<dbReference type="CDD" id="cd06550">
    <property type="entry name" value="TM_ABC_iron-siderophores_like"/>
    <property type="match status" value="1"/>
</dbReference>
<comment type="subcellular location">
    <subcellularLocation>
        <location evidence="1">Cell membrane</location>
        <topology evidence="1">Multi-pass membrane protein</topology>
    </subcellularLocation>
</comment>
<dbReference type="GeneID" id="301844200"/>
<dbReference type="PANTHER" id="PTHR30472">
    <property type="entry name" value="FERRIC ENTEROBACTIN TRANSPORT SYSTEM PERMEASE PROTEIN"/>
    <property type="match status" value="1"/>
</dbReference>
<dbReference type="AlphaFoldDB" id="A0A3N2GV71"/>
<keyword evidence="11" id="KW-1185">Reference proteome</keyword>
<dbReference type="EMBL" id="RKHY01000001">
    <property type="protein sequence ID" value="ROS40473.1"/>
    <property type="molecule type" value="Genomic_DNA"/>
</dbReference>
<dbReference type="InterPro" id="IPR000522">
    <property type="entry name" value="ABC_transptr_permease_BtuC"/>
</dbReference>
<keyword evidence="6 9" id="KW-1133">Transmembrane helix</keyword>
<feature type="transmembrane region" description="Helical" evidence="9">
    <location>
        <begin position="169"/>
        <end position="189"/>
    </location>
</feature>
<accession>A0A3N2GV71</accession>
<feature type="transmembrane region" description="Helical" evidence="9">
    <location>
        <begin position="325"/>
        <end position="343"/>
    </location>
</feature>
<gene>
    <name evidence="10" type="ORF">EDD35_2809</name>
</gene>
<feature type="compositionally biased region" description="Polar residues" evidence="8">
    <location>
        <begin position="1"/>
        <end position="13"/>
    </location>
</feature>
<keyword evidence="7 9" id="KW-0472">Membrane</keyword>
<dbReference type="RefSeq" id="WP_123684029.1">
    <property type="nucleotide sequence ID" value="NZ_RKHY01000001.1"/>
</dbReference>
<name>A0A3N2GV71_9PSEU</name>
<keyword evidence="4" id="KW-1003">Cell membrane</keyword>
<feature type="compositionally biased region" description="Low complexity" evidence="8">
    <location>
        <begin position="14"/>
        <end position="23"/>
    </location>
</feature>
<dbReference type="Pfam" id="PF01032">
    <property type="entry name" value="FecCD"/>
    <property type="match status" value="1"/>
</dbReference>
<evidence type="ECO:0000256" key="8">
    <source>
        <dbReference type="SAM" id="MobiDB-lite"/>
    </source>
</evidence>
<evidence type="ECO:0000256" key="9">
    <source>
        <dbReference type="SAM" id="Phobius"/>
    </source>
</evidence>
<feature type="region of interest" description="Disordered" evidence="8">
    <location>
        <begin position="1"/>
        <end position="23"/>
    </location>
</feature>